<proteinExistence type="predicted"/>
<dbReference type="EMBL" id="LR026988">
    <property type="protein sequence ID" value="VDB83906.1"/>
    <property type="molecule type" value="Genomic_DNA"/>
</dbReference>
<evidence type="ECO:0000313" key="2">
    <source>
        <dbReference type="EMBL" id="VDB83906.1"/>
    </source>
</evidence>
<evidence type="ECO:0000256" key="1">
    <source>
        <dbReference type="SAM" id="SignalP"/>
    </source>
</evidence>
<gene>
    <name evidence="2" type="ORF">BGT96224V316_LOCUS3970</name>
</gene>
<protein>
    <submittedName>
        <fullName evidence="2">Bgt-55112</fullName>
    </submittedName>
</protein>
<organism evidence="2 3">
    <name type="scientific">Blumeria graminis f. sp. tritici</name>
    <dbReference type="NCBI Taxonomy" id="62690"/>
    <lineage>
        <taxon>Eukaryota</taxon>
        <taxon>Fungi</taxon>
        <taxon>Dikarya</taxon>
        <taxon>Ascomycota</taxon>
        <taxon>Pezizomycotina</taxon>
        <taxon>Leotiomycetes</taxon>
        <taxon>Erysiphales</taxon>
        <taxon>Erysiphaceae</taxon>
        <taxon>Blumeria</taxon>
    </lineage>
</organism>
<sequence length="59" mass="6907">MMQRKDITSMGVKFWILARVLRVELCVRQDFACESAADTINTSQRWEVLRSAAWWCSLV</sequence>
<feature type="signal peptide" evidence="1">
    <location>
        <begin position="1"/>
        <end position="22"/>
    </location>
</feature>
<keyword evidence="1" id="KW-0732">Signal</keyword>
<keyword evidence="3" id="KW-1185">Reference proteome</keyword>
<dbReference type="AlphaFoldDB" id="A0A9X9QBX0"/>
<accession>A0A9X9QBX0</accession>
<dbReference type="Proteomes" id="UP000324639">
    <property type="component" value="Chromosome Bgt_-05"/>
</dbReference>
<reference evidence="2 3" key="1">
    <citation type="submission" date="2018-08" db="EMBL/GenBank/DDBJ databases">
        <authorList>
            <person name="Muller C M."/>
        </authorList>
    </citation>
    <scope>NUCLEOTIDE SEQUENCE [LARGE SCALE GENOMIC DNA]</scope>
</reference>
<name>A0A9X9QBX0_BLUGR</name>
<feature type="chain" id="PRO_5040835039" evidence="1">
    <location>
        <begin position="23"/>
        <end position="59"/>
    </location>
</feature>
<evidence type="ECO:0000313" key="3">
    <source>
        <dbReference type="Proteomes" id="UP000324639"/>
    </source>
</evidence>